<comment type="pathway">
    <text evidence="1">Protein modification; protein sumoylation.</text>
</comment>
<protein>
    <recommendedName>
        <fullName evidence="13">SP-RING-type domain-containing protein</fullName>
    </recommendedName>
</protein>
<dbReference type="UniPathway" id="UPA00886"/>
<evidence type="ECO:0000256" key="9">
    <source>
        <dbReference type="SAM" id="MobiDB-lite"/>
    </source>
</evidence>
<dbReference type="PANTHER" id="PTHR10782">
    <property type="entry name" value="ZINC FINGER MIZ DOMAIN-CONTAINING PROTEIN"/>
    <property type="match status" value="1"/>
</dbReference>
<evidence type="ECO:0000259" key="11">
    <source>
        <dbReference type="PROSITE" id="PS51466"/>
    </source>
</evidence>
<dbReference type="InterPro" id="IPR023321">
    <property type="entry name" value="PINIT"/>
</dbReference>
<dbReference type="EMBL" id="LK023314">
    <property type="protein sequence ID" value="CDS03868.1"/>
    <property type="molecule type" value="Genomic_DNA"/>
</dbReference>
<dbReference type="Gene3D" id="3.30.40.10">
    <property type="entry name" value="Zinc/RING finger domain, C3HC4 (zinc finger)"/>
    <property type="match status" value="1"/>
</dbReference>
<evidence type="ECO:0000256" key="5">
    <source>
        <dbReference type="ARBA" id="ARBA00022771"/>
    </source>
</evidence>
<dbReference type="InterPro" id="IPR038654">
    <property type="entry name" value="PINIT_sf"/>
</dbReference>
<dbReference type="InterPro" id="IPR004181">
    <property type="entry name" value="Znf_MIZ"/>
</dbReference>
<dbReference type="Gene3D" id="2.60.120.780">
    <property type="entry name" value="PINIT domain"/>
    <property type="match status" value="1"/>
</dbReference>
<evidence type="ECO:0000256" key="8">
    <source>
        <dbReference type="PROSITE-ProRule" id="PRU00452"/>
    </source>
</evidence>
<evidence type="ECO:0000256" key="2">
    <source>
        <dbReference type="ARBA" id="ARBA00005383"/>
    </source>
</evidence>
<reference evidence="12" key="1">
    <citation type="journal article" date="2014" name="Genome Announc.">
        <title>De novo whole-genome sequence and genome annotation of Lichtheimia ramosa.</title>
        <authorList>
            <person name="Linde J."/>
            <person name="Schwartze V."/>
            <person name="Binder U."/>
            <person name="Lass-Florl C."/>
            <person name="Voigt K."/>
            <person name="Horn F."/>
        </authorList>
    </citation>
    <scope>NUCLEOTIDE SEQUENCE</scope>
    <source>
        <strain evidence="12">JMRC FSU:6197</strain>
    </source>
</reference>
<feature type="region of interest" description="Disordered" evidence="9">
    <location>
        <begin position="388"/>
        <end position="440"/>
    </location>
</feature>
<dbReference type="InterPro" id="IPR013083">
    <property type="entry name" value="Znf_RING/FYVE/PHD"/>
</dbReference>
<evidence type="ECO:0000259" key="10">
    <source>
        <dbReference type="PROSITE" id="PS51044"/>
    </source>
</evidence>
<sequence length="452" mass="50100">MDNTQQVDDLVDELMVLKVVELKALIRDLKFLVANAIRTATRKADMCRNIAYLMIRSKRQTVIAAVNDYMPSGHHFVLQHDTVWPARRAPNATTTTTSTTITPELSSRAAGGATTSSMITTTTSFKPTPFYSSVQRLAGPLICPIVSNTCLIRTLMFTLTEAQVSLLQSHQIRVFCAACPSDPSDFAPRPLEFPQVSELHINNNKQISAQQLRGIKNSPGTVHAANITQWIDHAGSNQVQLIYAKTQKQYVVTVELVKVHPVEELIQQMTMNQSVTKEDILASFREQQANADIQLEFETLSLKCPLSCSRITLPCRSRNCRHAQCFDGVAYMKMNEQTPTWKCPVCNCPIPFQDLIVDGFFADILANSSESIQSVRINSTGELQHEFTVKEESDDDQEQESTLSTPLLSSSGATEQSLPTTTTTPTTTSTLPTNSNNNRPVVMVDLTLSDQE</sequence>
<dbReference type="GO" id="GO:0061665">
    <property type="term" value="F:SUMO ligase activity"/>
    <property type="evidence" value="ECO:0007669"/>
    <property type="project" value="TreeGrafter"/>
</dbReference>
<keyword evidence="3" id="KW-0808">Transferase</keyword>
<evidence type="ECO:0000256" key="7">
    <source>
        <dbReference type="ARBA" id="ARBA00022833"/>
    </source>
</evidence>
<evidence type="ECO:0000256" key="1">
    <source>
        <dbReference type="ARBA" id="ARBA00004718"/>
    </source>
</evidence>
<dbReference type="OrthoDB" id="28127at2759"/>
<dbReference type="GO" id="GO:0016925">
    <property type="term" value="P:protein sumoylation"/>
    <property type="evidence" value="ECO:0007669"/>
    <property type="project" value="UniProtKB-UniPathway"/>
</dbReference>
<keyword evidence="5 8" id="KW-0863">Zinc-finger</keyword>
<dbReference type="Pfam" id="PF02891">
    <property type="entry name" value="zf-MIZ"/>
    <property type="match status" value="1"/>
</dbReference>
<dbReference type="GO" id="GO:0008270">
    <property type="term" value="F:zinc ion binding"/>
    <property type="evidence" value="ECO:0007669"/>
    <property type="project" value="UniProtKB-KW"/>
</dbReference>
<evidence type="ECO:0000313" key="12">
    <source>
        <dbReference type="EMBL" id="CDS03868.1"/>
    </source>
</evidence>
<evidence type="ECO:0000256" key="3">
    <source>
        <dbReference type="ARBA" id="ARBA00022679"/>
    </source>
</evidence>
<comment type="similarity">
    <text evidence="2">Belongs to the PIAS family.</text>
</comment>
<proteinExistence type="inferred from homology"/>
<organism evidence="12">
    <name type="scientific">Lichtheimia ramosa</name>
    <dbReference type="NCBI Taxonomy" id="688394"/>
    <lineage>
        <taxon>Eukaryota</taxon>
        <taxon>Fungi</taxon>
        <taxon>Fungi incertae sedis</taxon>
        <taxon>Mucoromycota</taxon>
        <taxon>Mucoromycotina</taxon>
        <taxon>Mucoromycetes</taxon>
        <taxon>Mucorales</taxon>
        <taxon>Lichtheimiaceae</taxon>
        <taxon>Lichtheimia</taxon>
    </lineage>
</organism>
<accession>A0A077WCG2</accession>
<evidence type="ECO:0000256" key="4">
    <source>
        <dbReference type="ARBA" id="ARBA00022723"/>
    </source>
</evidence>
<dbReference type="PROSITE" id="PS51044">
    <property type="entry name" value="ZF_SP_RING"/>
    <property type="match status" value="1"/>
</dbReference>
<feature type="domain" description="PINIT" evidence="11">
    <location>
        <begin position="111"/>
        <end position="260"/>
    </location>
</feature>
<evidence type="ECO:0000256" key="6">
    <source>
        <dbReference type="ARBA" id="ARBA00022786"/>
    </source>
</evidence>
<dbReference type="GO" id="GO:0000785">
    <property type="term" value="C:chromatin"/>
    <property type="evidence" value="ECO:0007669"/>
    <property type="project" value="TreeGrafter"/>
</dbReference>
<gene>
    <name evidence="12" type="ORF">LRAMOSA06823</name>
</gene>
<feature type="domain" description="SP-RING-type" evidence="10">
    <location>
        <begin position="289"/>
        <end position="374"/>
    </location>
</feature>
<evidence type="ECO:0008006" key="13">
    <source>
        <dbReference type="Google" id="ProtNLM"/>
    </source>
</evidence>
<dbReference type="CDD" id="cd16650">
    <property type="entry name" value="SP-RING_PIAS-like"/>
    <property type="match status" value="1"/>
</dbReference>
<dbReference type="Pfam" id="PF14324">
    <property type="entry name" value="PINIT"/>
    <property type="match status" value="1"/>
</dbReference>
<keyword evidence="6" id="KW-0833">Ubl conjugation pathway</keyword>
<dbReference type="AlphaFoldDB" id="A0A077WCG2"/>
<keyword evidence="7" id="KW-0862">Zinc</keyword>
<keyword evidence="4" id="KW-0479">Metal-binding</keyword>
<feature type="compositionally biased region" description="Low complexity" evidence="9">
    <location>
        <begin position="400"/>
        <end position="438"/>
    </location>
</feature>
<dbReference type="PANTHER" id="PTHR10782:SF4">
    <property type="entry name" value="TONALLI, ISOFORM E"/>
    <property type="match status" value="1"/>
</dbReference>
<name>A0A077WCG2_9FUNG</name>
<dbReference type="PROSITE" id="PS51466">
    <property type="entry name" value="PINIT"/>
    <property type="match status" value="1"/>
</dbReference>